<dbReference type="EMBL" id="KK107063">
    <property type="protein sequence ID" value="EZA61250.1"/>
    <property type="molecule type" value="Genomic_DNA"/>
</dbReference>
<dbReference type="OrthoDB" id="5978988at2759"/>
<evidence type="ECO:0000313" key="2">
    <source>
        <dbReference type="EMBL" id="EZA61250.1"/>
    </source>
</evidence>
<dbReference type="Pfam" id="PF01395">
    <property type="entry name" value="PBP_GOBP"/>
    <property type="match status" value="1"/>
</dbReference>
<evidence type="ECO:0000256" key="1">
    <source>
        <dbReference type="SAM" id="SignalP"/>
    </source>
</evidence>
<dbReference type="InterPro" id="IPR006170">
    <property type="entry name" value="PBP/GOBP"/>
</dbReference>
<dbReference type="AlphaFoldDB" id="A0A026WYX2"/>
<protein>
    <recommendedName>
        <fullName evidence="4">Pheromone-binding protein-related protein</fullName>
    </recommendedName>
</protein>
<dbReference type="Proteomes" id="UP000053097">
    <property type="component" value="Unassembled WGS sequence"/>
</dbReference>
<feature type="signal peptide" evidence="1">
    <location>
        <begin position="1"/>
        <end position="22"/>
    </location>
</feature>
<name>A0A026WYX2_OOCBI</name>
<dbReference type="Gene3D" id="1.10.238.20">
    <property type="entry name" value="Pheromone/general odorant binding protein domain"/>
    <property type="match status" value="1"/>
</dbReference>
<dbReference type="InterPro" id="IPR036728">
    <property type="entry name" value="PBP_GOBP_sf"/>
</dbReference>
<keyword evidence="1" id="KW-0732">Signal</keyword>
<dbReference type="PANTHER" id="PTHR21364:SF2">
    <property type="entry name" value="GENERAL ODORANT-BINDING PROTEIN 19A"/>
    <property type="match status" value="1"/>
</dbReference>
<feature type="chain" id="PRO_5001541744" description="Pheromone-binding protein-related protein" evidence="1">
    <location>
        <begin position="23"/>
        <end position="146"/>
    </location>
</feature>
<dbReference type="PANTHER" id="PTHR21364">
    <property type="entry name" value="GENERAL ODORANT-BINDING PROTEIN 19A"/>
    <property type="match status" value="1"/>
</dbReference>
<dbReference type="OMA" id="DRCEVAY"/>
<evidence type="ECO:0000313" key="3">
    <source>
        <dbReference type="Proteomes" id="UP000053097"/>
    </source>
</evidence>
<keyword evidence="3" id="KW-1185">Reference proteome</keyword>
<evidence type="ECO:0008006" key="4">
    <source>
        <dbReference type="Google" id="ProtNLM"/>
    </source>
</evidence>
<dbReference type="CDD" id="cd23992">
    <property type="entry name" value="PBP_GOBP"/>
    <property type="match status" value="1"/>
</dbReference>
<gene>
    <name evidence="2" type="ORF">X777_08462</name>
</gene>
<proteinExistence type="predicted"/>
<dbReference type="GO" id="GO:0005549">
    <property type="term" value="F:odorant binding"/>
    <property type="evidence" value="ECO:0007669"/>
    <property type="project" value="InterPro"/>
</dbReference>
<accession>A0A026WYX2</accession>
<organism evidence="2 3">
    <name type="scientific">Ooceraea biroi</name>
    <name type="common">Clonal raider ant</name>
    <name type="synonym">Cerapachys biroi</name>
    <dbReference type="NCBI Taxonomy" id="2015173"/>
    <lineage>
        <taxon>Eukaryota</taxon>
        <taxon>Metazoa</taxon>
        <taxon>Ecdysozoa</taxon>
        <taxon>Arthropoda</taxon>
        <taxon>Hexapoda</taxon>
        <taxon>Insecta</taxon>
        <taxon>Pterygota</taxon>
        <taxon>Neoptera</taxon>
        <taxon>Endopterygota</taxon>
        <taxon>Hymenoptera</taxon>
        <taxon>Apocrita</taxon>
        <taxon>Aculeata</taxon>
        <taxon>Formicoidea</taxon>
        <taxon>Formicidae</taxon>
        <taxon>Dorylinae</taxon>
        <taxon>Ooceraea</taxon>
    </lineage>
</organism>
<dbReference type="SUPFAM" id="SSF47565">
    <property type="entry name" value="Insect pheromone/odorant-binding proteins"/>
    <property type="match status" value="1"/>
</dbReference>
<reference evidence="2 3" key="1">
    <citation type="journal article" date="2014" name="Curr. Biol.">
        <title>The genome of the clonal raider ant Cerapachys biroi.</title>
        <authorList>
            <person name="Oxley P.R."/>
            <person name="Ji L."/>
            <person name="Fetter-Pruneda I."/>
            <person name="McKenzie S.K."/>
            <person name="Li C."/>
            <person name="Hu H."/>
            <person name="Zhang G."/>
            <person name="Kronauer D.J."/>
        </authorList>
    </citation>
    <scope>NUCLEOTIDE SEQUENCE [LARGE SCALE GENOMIC DNA]</scope>
</reference>
<sequence length="146" mass="16656">MKNIFLLVVSVLFAVNLHYAESKRLSLDEIKDALRPVKDICIQRVGVSLKMVDDASAGKFANDRKLKCYYKCMMIMTKAMRGDEIMAEQFLKITQTMLKEELVDPMLEAMIHCAPIANKPLEGCDLAFELVKCLYDYDPKVIPMKT</sequence>